<organism evidence="3 4">
    <name type="scientific">Streptomyces caledonius</name>
    <dbReference type="NCBI Taxonomy" id="3134107"/>
    <lineage>
        <taxon>Bacteria</taxon>
        <taxon>Bacillati</taxon>
        <taxon>Actinomycetota</taxon>
        <taxon>Actinomycetes</taxon>
        <taxon>Kitasatosporales</taxon>
        <taxon>Streptomycetaceae</taxon>
        <taxon>Streptomyces</taxon>
    </lineage>
</organism>
<accession>A0ABU8UD60</accession>
<dbReference type="EMBL" id="JBBKAM010000004">
    <property type="protein sequence ID" value="MEJ8645836.1"/>
    <property type="molecule type" value="Genomic_DNA"/>
</dbReference>
<name>A0ABU8UD60_9ACTN</name>
<feature type="region of interest" description="Disordered" evidence="1">
    <location>
        <begin position="1"/>
        <end position="40"/>
    </location>
</feature>
<feature type="compositionally biased region" description="Low complexity" evidence="1">
    <location>
        <begin position="90"/>
        <end position="102"/>
    </location>
</feature>
<keyword evidence="2" id="KW-1133">Transmembrane helix</keyword>
<feature type="compositionally biased region" description="Pro residues" evidence="1">
    <location>
        <begin position="11"/>
        <end position="38"/>
    </location>
</feature>
<feature type="region of interest" description="Disordered" evidence="1">
    <location>
        <begin position="65"/>
        <end position="123"/>
    </location>
</feature>
<feature type="transmembrane region" description="Helical" evidence="2">
    <location>
        <begin position="45"/>
        <end position="65"/>
    </location>
</feature>
<evidence type="ECO:0000256" key="1">
    <source>
        <dbReference type="SAM" id="MobiDB-lite"/>
    </source>
</evidence>
<dbReference type="Proteomes" id="UP001382904">
    <property type="component" value="Unassembled WGS sequence"/>
</dbReference>
<evidence type="ECO:0000256" key="2">
    <source>
        <dbReference type="SAM" id="Phobius"/>
    </source>
</evidence>
<gene>
    <name evidence="3" type="ORF">WKI68_40715</name>
</gene>
<reference evidence="3 4" key="1">
    <citation type="submission" date="2024-03" db="EMBL/GenBank/DDBJ databases">
        <title>Novel Streptomyces species of biotechnological and ecological value are a feature of Machair soil.</title>
        <authorList>
            <person name="Prole J.R."/>
            <person name="Goodfellow M."/>
            <person name="Allenby N."/>
            <person name="Ward A.C."/>
        </authorList>
    </citation>
    <scope>NUCLEOTIDE SEQUENCE [LARGE SCALE GENOMIC DNA]</scope>
    <source>
        <strain evidence="3 4">MS1.HAVA.3</strain>
    </source>
</reference>
<feature type="compositionally biased region" description="Polar residues" evidence="1">
    <location>
        <begin position="66"/>
        <end position="83"/>
    </location>
</feature>
<protein>
    <submittedName>
        <fullName evidence="3">Uncharacterized protein</fullName>
    </submittedName>
</protein>
<keyword evidence="2" id="KW-0812">Transmembrane</keyword>
<evidence type="ECO:0000313" key="3">
    <source>
        <dbReference type="EMBL" id="MEJ8645836.1"/>
    </source>
</evidence>
<proteinExistence type="predicted"/>
<evidence type="ECO:0000313" key="4">
    <source>
        <dbReference type="Proteomes" id="UP001382904"/>
    </source>
</evidence>
<keyword evidence="4" id="KW-1185">Reference proteome</keyword>
<comment type="caution">
    <text evidence="3">The sequence shown here is derived from an EMBL/GenBank/DDBJ whole genome shotgun (WGS) entry which is preliminary data.</text>
</comment>
<keyword evidence="2" id="KW-0472">Membrane</keyword>
<sequence length="251" mass="25582">MSQPPDHAQQQPPPGPAYGYPGPPLPPAPPLAPAPPAPARARGPLYAAIAACVASAVIAGTVGYATGSTNSRSSTTVSASPETTPAPAITPVSTAAATYSAAPTPPAPATTTAPTPTPTPTSPPCTDFAELTDREFKLLGKDPGAHFGKCYRVYGYVTQADSATGTGSFRANACGEKHQPKYGYIADCDTNSIFTDISANGASGIKDIVDGDAFEADVMVGKPFTYTTTLGGQMTAPTFAVLRIKQYATTK</sequence>